<dbReference type="Gene3D" id="3.60.40.10">
    <property type="entry name" value="PPM-type phosphatase domain"/>
    <property type="match status" value="1"/>
</dbReference>
<dbReference type="PROSITE" id="PS51746">
    <property type="entry name" value="PPM_2"/>
    <property type="match status" value="1"/>
</dbReference>
<feature type="domain" description="PPM-type phosphatase" evidence="1">
    <location>
        <begin position="1"/>
        <end position="148"/>
    </location>
</feature>
<protein>
    <submittedName>
        <fullName evidence="2">Protein phosphatase 1E</fullName>
    </submittedName>
</protein>
<keyword evidence="3" id="KW-1185">Reference proteome</keyword>
<dbReference type="SUPFAM" id="SSF81606">
    <property type="entry name" value="PP2C-like"/>
    <property type="match status" value="1"/>
</dbReference>
<proteinExistence type="predicted"/>
<accession>A0A5B7EY20</accession>
<comment type="caution">
    <text evidence="2">The sequence shown here is derived from an EMBL/GenBank/DDBJ whole genome shotgun (WGS) entry which is preliminary data.</text>
</comment>
<gene>
    <name evidence="2" type="primary">Ppm1e_0</name>
    <name evidence="2" type="ORF">E2C01_031414</name>
</gene>
<reference evidence="2 3" key="1">
    <citation type="submission" date="2019-05" db="EMBL/GenBank/DDBJ databases">
        <title>Another draft genome of Portunus trituberculatus and its Hox gene families provides insights of decapod evolution.</title>
        <authorList>
            <person name="Jeong J.-H."/>
            <person name="Song I."/>
            <person name="Kim S."/>
            <person name="Choi T."/>
            <person name="Kim D."/>
            <person name="Ryu S."/>
            <person name="Kim W."/>
        </authorList>
    </citation>
    <scope>NUCLEOTIDE SEQUENCE [LARGE SCALE GENOMIC DNA]</scope>
    <source>
        <tissue evidence="2">Muscle</tissue>
    </source>
</reference>
<dbReference type="AlphaFoldDB" id="A0A5B7EY20"/>
<evidence type="ECO:0000313" key="2">
    <source>
        <dbReference type="EMBL" id="MPC37919.1"/>
    </source>
</evidence>
<evidence type="ECO:0000313" key="3">
    <source>
        <dbReference type="Proteomes" id="UP000324222"/>
    </source>
</evidence>
<dbReference type="OrthoDB" id="416093at2759"/>
<dbReference type="Proteomes" id="UP000324222">
    <property type="component" value="Unassembled WGS sequence"/>
</dbReference>
<dbReference type="InterPro" id="IPR036457">
    <property type="entry name" value="PPM-type-like_dom_sf"/>
</dbReference>
<dbReference type="Pfam" id="PF00481">
    <property type="entry name" value="PP2C"/>
    <property type="match status" value="1"/>
</dbReference>
<sequence>MMFPNVAVSPKPEKSSIFCDREYKPFVSSECDIKSLEIEGDEDFLILACDGLWDTLSPDAAVNLVYAYLTRNDGATAAWLSSHLASHTEKHVSECPWELYGWAGGAGRGGRSICPHSWVHPAAVQTLSTYAFSPRAPVGLRDPLMLCS</sequence>
<name>A0A5B7EY20_PORTR</name>
<dbReference type="EMBL" id="VSRR010003925">
    <property type="protein sequence ID" value="MPC37919.1"/>
    <property type="molecule type" value="Genomic_DNA"/>
</dbReference>
<evidence type="ECO:0000259" key="1">
    <source>
        <dbReference type="PROSITE" id="PS51746"/>
    </source>
</evidence>
<dbReference type="InterPro" id="IPR001932">
    <property type="entry name" value="PPM-type_phosphatase-like_dom"/>
</dbReference>
<organism evidence="2 3">
    <name type="scientific">Portunus trituberculatus</name>
    <name type="common">Swimming crab</name>
    <name type="synonym">Neptunus trituberculatus</name>
    <dbReference type="NCBI Taxonomy" id="210409"/>
    <lineage>
        <taxon>Eukaryota</taxon>
        <taxon>Metazoa</taxon>
        <taxon>Ecdysozoa</taxon>
        <taxon>Arthropoda</taxon>
        <taxon>Crustacea</taxon>
        <taxon>Multicrustacea</taxon>
        <taxon>Malacostraca</taxon>
        <taxon>Eumalacostraca</taxon>
        <taxon>Eucarida</taxon>
        <taxon>Decapoda</taxon>
        <taxon>Pleocyemata</taxon>
        <taxon>Brachyura</taxon>
        <taxon>Eubrachyura</taxon>
        <taxon>Portunoidea</taxon>
        <taxon>Portunidae</taxon>
        <taxon>Portuninae</taxon>
        <taxon>Portunus</taxon>
    </lineage>
</organism>